<organism evidence="1 2">
    <name type="scientific">Ensifer canadensis</name>
    <dbReference type="NCBI Taxonomy" id="555315"/>
    <lineage>
        <taxon>Bacteria</taxon>
        <taxon>Pseudomonadati</taxon>
        <taxon>Pseudomonadota</taxon>
        <taxon>Alphaproteobacteria</taxon>
        <taxon>Hyphomicrobiales</taxon>
        <taxon>Rhizobiaceae</taxon>
        <taxon>Sinorhizobium/Ensifer group</taxon>
        <taxon>Ensifer</taxon>
    </lineage>
</organism>
<dbReference type="RefSeq" id="WP_156408527.1">
    <property type="nucleotide sequence ID" value="NZ_CP083373.1"/>
</dbReference>
<gene>
    <name evidence="1" type="ORF">GFB56_36375</name>
</gene>
<name>A0AAW4FXS3_9HYPH</name>
<protein>
    <submittedName>
        <fullName evidence="1">Uncharacterized protein</fullName>
    </submittedName>
</protein>
<reference evidence="1 2" key="1">
    <citation type="submission" date="2020-01" db="EMBL/GenBank/DDBJ databases">
        <title>Draft genome assembly of Ensifer adhaerens T173.</title>
        <authorList>
            <person name="Craig J.E."/>
            <person name="Stinchcombe J.R."/>
        </authorList>
    </citation>
    <scope>NUCLEOTIDE SEQUENCE [LARGE SCALE GENOMIC DNA]</scope>
    <source>
        <strain evidence="1 2">T173</strain>
    </source>
</reference>
<dbReference type="AlphaFoldDB" id="A0AAW4FXS3"/>
<evidence type="ECO:0000313" key="2">
    <source>
        <dbReference type="Proteomes" id="UP000744980"/>
    </source>
</evidence>
<proteinExistence type="predicted"/>
<dbReference type="Gene3D" id="1.10.1740.10">
    <property type="match status" value="1"/>
</dbReference>
<comment type="caution">
    <text evidence="1">The sequence shown here is derived from an EMBL/GenBank/DDBJ whole genome shotgun (WGS) entry which is preliminary data.</text>
</comment>
<dbReference type="EMBL" id="WXFA01000073">
    <property type="protein sequence ID" value="MBM3096143.1"/>
    <property type="molecule type" value="Genomic_DNA"/>
</dbReference>
<accession>A0AAW4FXS3</accession>
<keyword evidence="2" id="KW-1185">Reference proteome</keyword>
<sequence length="62" mass="6948">MTSDEDSALLATLRASARIHFPDADEADELVARALKVAIAETEAGRAKRDRKRWLLRLMDIP</sequence>
<dbReference type="Proteomes" id="UP000744980">
    <property type="component" value="Unassembled WGS sequence"/>
</dbReference>
<evidence type="ECO:0000313" key="1">
    <source>
        <dbReference type="EMBL" id="MBM3096143.1"/>
    </source>
</evidence>